<dbReference type="EMBL" id="CAJOBE010002385">
    <property type="protein sequence ID" value="CAF3818780.1"/>
    <property type="molecule type" value="Genomic_DNA"/>
</dbReference>
<dbReference type="Proteomes" id="UP000663823">
    <property type="component" value="Unassembled WGS sequence"/>
</dbReference>
<proteinExistence type="predicted"/>
<dbReference type="EMBL" id="CAJNOU010007274">
    <property type="protein sequence ID" value="CAF1521940.1"/>
    <property type="molecule type" value="Genomic_DNA"/>
</dbReference>
<comment type="caution">
    <text evidence="1">The sequence shown here is derived from an EMBL/GenBank/DDBJ whole genome shotgun (WGS) entry which is preliminary data.</text>
</comment>
<protein>
    <submittedName>
        <fullName evidence="1">Uncharacterized protein</fullName>
    </submittedName>
</protein>
<organism evidence="1 4">
    <name type="scientific">Rotaria sordida</name>
    <dbReference type="NCBI Taxonomy" id="392033"/>
    <lineage>
        <taxon>Eukaryota</taxon>
        <taxon>Metazoa</taxon>
        <taxon>Spiralia</taxon>
        <taxon>Gnathifera</taxon>
        <taxon>Rotifera</taxon>
        <taxon>Eurotatoria</taxon>
        <taxon>Bdelloidea</taxon>
        <taxon>Philodinida</taxon>
        <taxon>Philodinidae</taxon>
        <taxon>Rotaria</taxon>
    </lineage>
</organism>
<sequence>MAHYIYRKIFKLSALKFCKILFETKSNIDSLPMSNNEYSSIEHLAINNTIYFDALDRLLSYLPDLRQLKLRYLAGYKCKRTQLCPIELNYLSDISLKLVFIYFNIFEQLIKDNFHQVQCLRISTEDDITYLDGNHWEQLILSFMPNLRTFHMNYSNSILCNDRIPLSYDALIEKFTSLFWIERQCSFTHEKDWMGSIDIEIFFSTDPHKKKYNKTFKLIEANTCSSHQEINLNSINHIHLCCIEALNKYKNYFQNVTDLTVDCKLDSCNRSITTTLNRIIPLPRITKLIIEFRRFSFIQLIELLCLTPNVHTLKLDCISIHDREYTSIEQSQSFQYASKRNIIKNIILNETCTLEKVKILVALCPRLEDLNIEIDRKNLASIIRFLLSQTNAHHLFFVCTSGIPKSCLEEIKTLIKLEKLHDCLFKFVNENFYLWW</sequence>
<evidence type="ECO:0000313" key="1">
    <source>
        <dbReference type="EMBL" id="CAF1521940.1"/>
    </source>
</evidence>
<dbReference type="Proteomes" id="UP000663874">
    <property type="component" value="Unassembled WGS sequence"/>
</dbReference>
<accession>A0A815UUH1</accession>
<dbReference type="AlphaFoldDB" id="A0A815UUH1"/>
<evidence type="ECO:0000313" key="2">
    <source>
        <dbReference type="EMBL" id="CAF3818780.1"/>
    </source>
</evidence>
<evidence type="ECO:0000313" key="4">
    <source>
        <dbReference type="Proteomes" id="UP000663889"/>
    </source>
</evidence>
<evidence type="ECO:0000313" key="3">
    <source>
        <dbReference type="EMBL" id="CAF4140919.1"/>
    </source>
</evidence>
<dbReference type="Proteomes" id="UP000663889">
    <property type="component" value="Unassembled WGS sequence"/>
</dbReference>
<reference evidence="1" key="1">
    <citation type="submission" date="2021-02" db="EMBL/GenBank/DDBJ databases">
        <authorList>
            <person name="Nowell W R."/>
        </authorList>
    </citation>
    <scope>NUCLEOTIDE SEQUENCE</scope>
</reference>
<name>A0A815UUH1_9BILA</name>
<dbReference type="EMBL" id="CAJOAX010014184">
    <property type="protein sequence ID" value="CAF4140919.1"/>
    <property type="molecule type" value="Genomic_DNA"/>
</dbReference>
<gene>
    <name evidence="2" type="ORF">FNK824_LOCUS16027</name>
    <name evidence="3" type="ORF">OTI717_LOCUS35733</name>
    <name evidence="1" type="ORF">SEV965_LOCUS37071</name>
</gene>